<evidence type="ECO:0000256" key="3">
    <source>
        <dbReference type="ARBA" id="ARBA00023315"/>
    </source>
</evidence>
<dbReference type="EMBL" id="FMJB01000014">
    <property type="protein sequence ID" value="SCM66073.1"/>
    <property type="molecule type" value="Genomic_DNA"/>
</dbReference>
<evidence type="ECO:0000313" key="4">
    <source>
        <dbReference type="EMBL" id="SCM66073.1"/>
    </source>
</evidence>
<organism evidence="4 5">
    <name type="scientific">Donghicola eburneus</name>
    <dbReference type="NCBI Taxonomy" id="393278"/>
    <lineage>
        <taxon>Bacteria</taxon>
        <taxon>Pseudomonadati</taxon>
        <taxon>Pseudomonadota</taxon>
        <taxon>Alphaproteobacteria</taxon>
        <taxon>Rhodobacterales</taxon>
        <taxon>Roseobacteraceae</taxon>
        <taxon>Donghicola</taxon>
    </lineage>
</organism>
<dbReference type="Proteomes" id="UP000184085">
    <property type="component" value="Unassembled WGS sequence"/>
</dbReference>
<dbReference type="InterPro" id="IPR011004">
    <property type="entry name" value="Trimer_LpxA-like_sf"/>
</dbReference>
<dbReference type="InterPro" id="IPR001451">
    <property type="entry name" value="Hexapep"/>
</dbReference>
<evidence type="ECO:0000313" key="5">
    <source>
        <dbReference type="Proteomes" id="UP000184085"/>
    </source>
</evidence>
<evidence type="ECO:0000256" key="1">
    <source>
        <dbReference type="ARBA" id="ARBA00022679"/>
    </source>
</evidence>
<sequence length="194" mass="20426">MNSSAPFSGPAHKIRLSKGQRFWRLLSGVLDPRAWLHLLRIVNHYNHTHVAPRRQLTLGAGSQISPTTSFANPERITAGRGLHLGAESTLWAGPAFGAIHIGNDVLMGPSVLVTAANYRFNDGQPVTSQAMDEADVVIGDDVWLGARALVMPGVTIGDGAIIAAGAVVTKDIPAFAIAAGVPAKVVGERRLESA</sequence>
<evidence type="ECO:0008006" key="6">
    <source>
        <dbReference type="Google" id="ProtNLM"/>
    </source>
</evidence>
<protein>
    <recommendedName>
        <fullName evidence="6">Acetyltransferase</fullName>
    </recommendedName>
</protein>
<proteinExistence type="predicted"/>
<dbReference type="Pfam" id="PF00132">
    <property type="entry name" value="Hexapep"/>
    <property type="match status" value="1"/>
</dbReference>
<dbReference type="InterPro" id="IPR051159">
    <property type="entry name" value="Hexapeptide_acetyltransf"/>
</dbReference>
<name>A0A1M4MV34_9RHOB</name>
<dbReference type="Gene3D" id="2.160.10.10">
    <property type="entry name" value="Hexapeptide repeat proteins"/>
    <property type="match status" value="1"/>
</dbReference>
<dbReference type="SUPFAM" id="SSF51161">
    <property type="entry name" value="Trimeric LpxA-like enzymes"/>
    <property type="match status" value="1"/>
</dbReference>
<dbReference type="AlphaFoldDB" id="A0A1M4MV34"/>
<evidence type="ECO:0000256" key="2">
    <source>
        <dbReference type="ARBA" id="ARBA00022737"/>
    </source>
</evidence>
<accession>A0A1M4MV34</accession>
<reference evidence="5" key="1">
    <citation type="submission" date="2016-09" db="EMBL/GenBank/DDBJ databases">
        <authorList>
            <person name="Wibberg D."/>
        </authorList>
    </citation>
    <scope>NUCLEOTIDE SEQUENCE [LARGE SCALE GENOMIC DNA]</scope>
</reference>
<keyword evidence="2" id="KW-0677">Repeat</keyword>
<keyword evidence="5" id="KW-1185">Reference proteome</keyword>
<dbReference type="PROSITE" id="PS00101">
    <property type="entry name" value="HEXAPEP_TRANSFERASES"/>
    <property type="match status" value="1"/>
</dbReference>
<gene>
    <name evidence="4" type="ORF">KARMA_0245</name>
</gene>
<keyword evidence="3" id="KW-0012">Acyltransferase</keyword>
<dbReference type="GO" id="GO:0016746">
    <property type="term" value="F:acyltransferase activity"/>
    <property type="evidence" value="ECO:0007669"/>
    <property type="project" value="UniProtKB-KW"/>
</dbReference>
<keyword evidence="1" id="KW-0808">Transferase</keyword>
<dbReference type="InterPro" id="IPR018357">
    <property type="entry name" value="Hexapep_transf_CS"/>
</dbReference>
<dbReference type="PANTHER" id="PTHR23416">
    <property type="entry name" value="SIALIC ACID SYNTHASE-RELATED"/>
    <property type="match status" value="1"/>
</dbReference>
<dbReference type="CDD" id="cd04647">
    <property type="entry name" value="LbH_MAT_like"/>
    <property type="match status" value="1"/>
</dbReference>